<protein>
    <recommendedName>
        <fullName evidence="3">Wound-induced protein 1</fullName>
    </recommendedName>
</protein>
<organism evidence="1 2">
    <name type="scientific">Perilla frutescens var. hirtella</name>
    <name type="common">Perilla citriodora</name>
    <name type="synonym">Perilla setoyensis</name>
    <dbReference type="NCBI Taxonomy" id="608512"/>
    <lineage>
        <taxon>Eukaryota</taxon>
        <taxon>Viridiplantae</taxon>
        <taxon>Streptophyta</taxon>
        <taxon>Embryophyta</taxon>
        <taxon>Tracheophyta</taxon>
        <taxon>Spermatophyta</taxon>
        <taxon>Magnoliopsida</taxon>
        <taxon>eudicotyledons</taxon>
        <taxon>Gunneridae</taxon>
        <taxon>Pentapetalae</taxon>
        <taxon>asterids</taxon>
        <taxon>lamiids</taxon>
        <taxon>Lamiales</taxon>
        <taxon>Lamiaceae</taxon>
        <taxon>Nepetoideae</taxon>
        <taxon>Elsholtzieae</taxon>
        <taxon>Perilla</taxon>
    </lineage>
</organism>
<dbReference type="PANTHER" id="PTHR33703:SF16">
    <property type="entry name" value="OS05G0342100 PROTEIN"/>
    <property type="match status" value="1"/>
</dbReference>
<dbReference type="EMBL" id="SDAM02000322">
    <property type="protein sequence ID" value="KAH6824725.1"/>
    <property type="molecule type" value="Genomic_DNA"/>
</dbReference>
<accession>A0AAD4P3L5</accession>
<evidence type="ECO:0000313" key="2">
    <source>
        <dbReference type="Proteomes" id="UP001190926"/>
    </source>
</evidence>
<name>A0AAD4P3L5_PERFH</name>
<dbReference type="InterPro" id="IPR009798">
    <property type="entry name" value="Wun1-like"/>
</dbReference>
<evidence type="ECO:0000313" key="1">
    <source>
        <dbReference type="EMBL" id="KAH6824725.1"/>
    </source>
</evidence>
<reference evidence="1 2" key="1">
    <citation type="journal article" date="2021" name="Nat. Commun.">
        <title>Incipient diploidization of the medicinal plant Perilla within 10,000 years.</title>
        <authorList>
            <person name="Zhang Y."/>
            <person name="Shen Q."/>
            <person name="Leng L."/>
            <person name="Zhang D."/>
            <person name="Chen S."/>
            <person name="Shi Y."/>
            <person name="Ning Z."/>
            <person name="Chen S."/>
        </authorList>
    </citation>
    <scope>NUCLEOTIDE SEQUENCE [LARGE SCALE GENOMIC DNA]</scope>
    <source>
        <strain evidence="2">cv. PC099</strain>
    </source>
</reference>
<dbReference type="InterPro" id="IPR032710">
    <property type="entry name" value="NTF2-like_dom_sf"/>
</dbReference>
<comment type="caution">
    <text evidence="1">The sequence shown here is derived from an EMBL/GenBank/DDBJ whole genome shotgun (WGS) entry which is preliminary data.</text>
</comment>
<dbReference type="AlphaFoldDB" id="A0AAD4P3L5"/>
<dbReference type="PANTHER" id="PTHR33703">
    <property type="entry name" value="OS07G0691300 PROTEIN"/>
    <property type="match status" value="1"/>
</dbReference>
<gene>
    <name evidence="1" type="ORF">C2S53_009698</name>
</gene>
<proteinExistence type="predicted"/>
<dbReference type="Pfam" id="PF07107">
    <property type="entry name" value="WI12"/>
    <property type="match status" value="1"/>
</dbReference>
<dbReference type="SUPFAM" id="SSF54427">
    <property type="entry name" value="NTF2-like"/>
    <property type="match status" value="1"/>
</dbReference>
<evidence type="ECO:0008006" key="3">
    <source>
        <dbReference type="Google" id="ProtNLM"/>
    </source>
</evidence>
<sequence>MSSAVTAIEQLYEAVSSGGDVSGLIGSELEWWFHGPQKCDYMMRKLTGKSTAVDLKFEPRNMEAIDDVVIVEGWEGEAYWVHVWTLKNGVITHLREYFNTWLTVTDVCRPLCYSAGAAPLWQSHHQQYQQLPQRSMPGLMLAI</sequence>
<dbReference type="Proteomes" id="UP001190926">
    <property type="component" value="Unassembled WGS sequence"/>
</dbReference>
<keyword evidence="2" id="KW-1185">Reference proteome</keyword>
<dbReference type="Gene3D" id="3.10.450.50">
    <property type="match status" value="1"/>
</dbReference>